<dbReference type="InterPro" id="IPR009937">
    <property type="entry name" value="Phage_holin_3_6"/>
</dbReference>
<feature type="compositionally biased region" description="Basic and acidic residues" evidence="1">
    <location>
        <begin position="1"/>
        <end position="23"/>
    </location>
</feature>
<feature type="region of interest" description="Disordered" evidence="1">
    <location>
        <begin position="1"/>
        <end position="50"/>
    </location>
</feature>
<keyword evidence="2" id="KW-0472">Membrane</keyword>
<dbReference type="AlphaFoldDB" id="A0A3D9V9K4"/>
<name>A0A3D9V9K4_THECX</name>
<dbReference type="Proteomes" id="UP000256485">
    <property type="component" value="Unassembled WGS sequence"/>
</dbReference>
<feature type="transmembrane region" description="Helical" evidence="2">
    <location>
        <begin position="133"/>
        <end position="156"/>
    </location>
</feature>
<evidence type="ECO:0000256" key="2">
    <source>
        <dbReference type="SAM" id="Phobius"/>
    </source>
</evidence>
<feature type="region of interest" description="Disordered" evidence="1">
    <location>
        <begin position="177"/>
        <end position="199"/>
    </location>
</feature>
<gene>
    <name evidence="3" type="ORF">DFJ64_2274</name>
</gene>
<dbReference type="Pfam" id="PF07332">
    <property type="entry name" value="Phage_holin_3_6"/>
    <property type="match status" value="1"/>
</dbReference>
<dbReference type="OrthoDB" id="3826923at2"/>
<feature type="compositionally biased region" description="Pro residues" evidence="1">
    <location>
        <begin position="33"/>
        <end position="42"/>
    </location>
</feature>
<feature type="compositionally biased region" description="Polar residues" evidence="1">
    <location>
        <begin position="181"/>
        <end position="199"/>
    </location>
</feature>
<sequence length="199" mass="20250">MAGRDDATPGSATDKDQTPRETTEPGEAAATRPSPPQASPPRPGDDRTTVTPAAVDERADGRSLGQLVASATRDLSALIRGEIALAKAELKQSATAVGKGAGMFGAAAILAFIAVLMLSTAAAYGFVAAGLHPAVGFVIVGGAWLLLAGLLVYAGLRSVRKARPPERTIHSLEEARGIVSRGNTVTPSQPSTPDGSSRS</sequence>
<proteinExistence type="predicted"/>
<reference evidence="3 4" key="1">
    <citation type="submission" date="2018-08" db="EMBL/GenBank/DDBJ databases">
        <title>Sequencing the genomes of 1000 actinobacteria strains.</title>
        <authorList>
            <person name="Klenk H.-P."/>
        </authorList>
    </citation>
    <scope>NUCLEOTIDE SEQUENCE [LARGE SCALE GENOMIC DNA]</scope>
    <source>
        <strain evidence="3 4">DSM 22891</strain>
    </source>
</reference>
<evidence type="ECO:0000313" key="3">
    <source>
        <dbReference type="EMBL" id="REF36840.1"/>
    </source>
</evidence>
<keyword evidence="4" id="KW-1185">Reference proteome</keyword>
<accession>A0A3D9V9K4</accession>
<dbReference type="RefSeq" id="WP_115850406.1">
    <property type="nucleotide sequence ID" value="NZ_QTUC01000001.1"/>
</dbReference>
<keyword evidence="2" id="KW-0812">Transmembrane</keyword>
<organism evidence="3 4">
    <name type="scientific">Thermasporomyces composti</name>
    <dbReference type="NCBI Taxonomy" id="696763"/>
    <lineage>
        <taxon>Bacteria</taxon>
        <taxon>Bacillati</taxon>
        <taxon>Actinomycetota</taxon>
        <taxon>Actinomycetes</taxon>
        <taxon>Propionibacteriales</taxon>
        <taxon>Nocardioidaceae</taxon>
        <taxon>Thermasporomyces</taxon>
    </lineage>
</organism>
<feature type="transmembrane region" description="Helical" evidence="2">
    <location>
        <begin position="101"/>
        <end position="127"/>
    </location>
</feature>
<comment type="caution">
    <text evidence="3">The sequence shown here is derived from an EMBL/GenBank/DDBJ whole genome shotgun (WGS) entry which is preliminary data.</text>
</comment>
<evidence type="ECO:0000313" key="4">
    <source>
        <dbReference type="Proteomes" id="UP000256485"/>
    </source>
</evidence>
<protein>
    <submittedName>
        <fullName evidence="3">Putative superfamily III holin-X</fullName>
    </submittedName>
</protein>
<keyword evidence="2" id="KW-1133">Transmembrane helix</keyword>
<dbReference type="EMBL" id="QTUC01000001">
    <property type="protein sequence ID" value="REF36840.1"/>
    <property type="molecule type" value="Genomic_DNA"/>
</dbReference>
<evidence type="ECO:0000256" key="1">
    <source>
        <dbReference type="SAM" id="MobiDB-lite"/>
    </source>
</evidence>